<keyword evidence="2" id="KW-1133">Transmembrane helix</keyword>
<proteinExistence type="predicted"/>
<dbReference type="EMBL" id="OU466860">
    <property type="protein sequence ID" value="CAH2059639.1"/>
    <property type="molecule type" value="Genomic_DNA"/>
</dbReference>
<name>A0AAU9S6X8_THLAR</name>
<gene>
    <name evidence="3" type="ORF">TAV2_LOCUS13435</name>
</gene>
<dbReference type="FunFam" id="3.40.50.1000:FF:000113">
    <property type="entry name" value="Putative haloacid dehalogenase-like hydrolase"/>
    <property type="match status" value="1"/>
</dbReference>
<feature type="transmembrane region" description="Helical" evidence="2">
    <location>
        <begin position="74"/>
        <end position="91"/>
    </location>
</feature>
<evidence type="ECO:0000313" key="4">
    <source>
        <dbReference type="Proteomes" id="UP000836841"/>
    </source>
</evidence>
<dbReference type="PANTHER" id="PTHR43885:SF1">
    <property type="entry name" value="SUPERFAMILY HYDROLASE, PUTATIVE (AFU_ORTHOLOGUE AFUA_4G13290)-RELATED"/>
    <property type="match status" value="1"/>
</dbReference>
<feature type="non-terminal residue" evidence="3">
    <location>
        <position position="1"/>
    </location>
</feature>
<reference evidence="3 4" key="1">
    <citation type="submission" date="2022-03" db="EMBL/GenBank/DDBJ databases">
        <authorList>
            <person name="Nunn A."/>
            <person name="Chopra R."/>
            <person name="Nunn A."/>
            <person name="Contreras Garrido A."/>
        </authorList>
    </citation>
    <scope>NUCLEOTIDE SEQUENCE [LARGE SCALE GENOMIC DNA]</scope>
</reference>
<dbReference type="SUPFAM" id="SSF56784">
    <property type="entry name" value="HAD-like"/>
    <property type="match status" value="1"/>
</dbReference>
<sequence length="594" mass="66329">MELSISFTALSLRHTLMADRGALPLLRPLLSPPAISSSFLNIHIWRFQNPKLSPSLSHLLYFSSPSSVEASVKAFRSYGYLLPFIILSLFLSTGPKAFLISLAVAIGPSLLFLAFQKLIGWDKRRSANQFGIEMEEEEEEVERTRSRVRYNPSQVRNNVNGRGINRGSAGMASKFGGWDELDGLGNISERPRSEPSKKPMRKRKRIRREEAAEPLLLRLLVSLFPFLSSYTNMLKPSCSISMANLTTNAKARLRGVVFDMDGTLTVPVIDFAAMYRSVLGEDEYKRIKAESPTGIDILHHIESWSSDKQQKAYEIIADYEKQGIDKLQIMPGAAELCGFLDSKKIKRGLITRNVKKAIDIFHQRFEVIFSPALGREFRPYKPNPDPLLHICSSWDIQPNEVMMVGDSLKDDIACGKRAGAFTCLLDETGRYGPDDFSVSGLQPDFKVDSLSKIQNLLETNFDLNPYEPKDAHNYIPELLSGLLSISHRRRQDTKEEAVCINASEIQSSREPGTPSTNSITTASKFSGALDGSLYETLPLVLLVPSSDEKLTDPILPFPLPFDCLDTSFHVSRSCFGKLTAYPIKLVAKAEKAKP</sequence>
<evidence type="ECO:0000256" key="1">
    <source>
        <dbReference type="SAM" id="MobiDB-lite"/>
    </source>
</evidence>
<evidence type="ECO:0008006" key="5">
    <source>
        <dbReference type="Google" id="ProtNLM"/>
    </source>
</evidence>
<keyword evidence="2" id="KW-0812">Transmembrane</keyword>
<dbReference type="NCBIfam" id="TIGR01549">
    <property type="entry name" value="HAD-SF-IA-v1"/>
    <property type="match status" value="1"/>
</dbReference>
<dbReference type="GO" id="GO:0009507">
    <property type="term" value="C:chloroplast"/>
    <property type="evidence" value="ECO:0007669"/>
    <property type="project" value="TreeGrafter"/>
</dbReference>
<evidence type="ECO:0000256" key="2">
    <source>
        <dbReference type="SAM" id="Phobius"/>
    </source>
</evidence>
<dbReference type="SFLD" id="SFLDG01129">
    <property type="entry name" value="C1.5:_HAD__Beta-PGM__Phosphata"/>
    <property type="match status" value="1"/>
</dbReference>
<dbReference type="InterPro" id="IPR023214">
    <property type="entry name" value="HAD_sf"/>
</dbReference>
<dbReference type="Gene3D" id="1.10.260.80">
    <property type="match status" value="1"/>
</dbReference>
<dbReference type="Gene3D" id="3.40.50.1000">
    <property type="entry name" value="HAD superfamily/HAD-like"/>
    <property type="match status" value="1"/>
</dbReference>
<organism evidence="3 4">
    <name type="scientific">Thlaspi arvense</name>
    <name type="common">Field penny-cress</name>
    <dbReference type="NCBI Taxonomy" id="13288"/>
    <lineage>
        <taxon>Eukaryota</taxon>
        <taxon>Viridiplantae</taxon>
        <taxon>Streptophyta</taxon>
        <taxon>Embryophyta</taxon>
        <taxon>Tracheophyta</taxon>
        <taxon>Spermatophyta</taxon>
        <taxon>Magnoliopsida</taxon>
        <taxon>eudicotyledons</taxon>
        <taxon>Gunneridae</taxon>
        <taxon>Pentapetalae</taxon>
        <taxon>rosids</taxon>
        <taxon>malvids</taxon>
        <taxon>Brassicales</taxon>
        <taxon>Brassicaceae</taxon>
        <taxon>Thlaspideae</taxon>
        <taxon>Thlaspi</taxon>
    </lineage>
</organism>
<dbReference type="Pfam" id="PF00702">
    <property type="entry name" value="Hydrolase"/>
    <property type="match status" value="1"/>
</dbReference>
<dbReference type="AlphaFoldDB" id="A0AAU9S6X8"/>
<dbReference type="FunFam" id="1.10.260.80:FF:000001">
    <property type="entry name" value="Haloacid dehalogenase-like hydrolase domain-containing protein"/>
    <property type="match status" value="1"/>
</dbReference>
<dbReference type="Proteomes" id="UP000836841">
    <property type="component" value="Chromosome 4"/>
</dbReference>
<dbReference type="PANTHER" id="PTHR43885">
    <property type="entry name" value="HALOACID DEHALOGENASE-LIKE HYDROLASE"/>
    <property type="match status" value="1"/>
</dbReference>
<keyword evidence="2" id="KW-0472">Membrane</keyword>
<protein>
    <recommendedName>
        <fullName evidence="5">Haloacid dehalogenase-like hydrolase domain-containing protein</fullName>
    </recommendedName>
</protein>
<keyword evidence="4" id="KW-1185">Reference proteome</keyword>
<accession>A0AAU9S6X8</accession>
<evidence type="ECO:0000313" key="3">
    <source>
        <dbReference type="EMBL" id="CAH2059639.1"/>
    </source>
</evidence>
<dbReference type="SFLD" id="SFLDS00003">
    <property type="entry name" value="Haloacid_Dehalogenase"/>
    <property type="match status" value="1"/>
</dbReference>
<feature type="region of interest" description="Disordered" evidence="1">
    <location>
        <begin position="184"/>
        <end position="206"/>
    </location>
</feature>
<dbReference type="InterPro" id="IPR036412">
    <property type="entry name" value="HAD-like_sf"/>
</dbReference>
<dbReference type="InterPro" id="IPR006439">
    <property type="entry name" value="HAD-SF_hydro_IA"/>
</dbReference>
<feature type="transmembrane region" description="Helical" evidence="2">
    <location>
        <begin position="97"/>
        <end position="115"/>
    </location>
</feature>